<reference evidence="4" key="1">
    <citation type="submission" date="2020-09" db="EMBL/GenBank/DDBJ databases">
        <title>A novel bacterium of genus Paenibacillus, isolated from South China Sea.</title>
        <authorList>
            <person name="Huang H."/>
            <person name="Mo K."/>
            <person name="Hu Y."/>
        </authorList>
    </citation>
    <scope>NUCLEOTIDE SEQUENCE</scope>
    <source>
        <strain evidence="4">IB182363</strain>
    </source>
</reference>
<feature type="signal peptide" evidence="2">
    <location>
        <begin position="1"/>
        <end position="26"/>
    </location>
</feature>
<dbReference type="Proteomes" id="UP000639396">
    <property type="component" value="Unassembled WGS sequence"/>
</dbReference>
<dbReference type="SUPFAM" id="SSF55383">
    <property type="entry name" value="Copper amine oxidase, domain N"/>
    <property type="match status" value="1"/>
</dbReference>
<feature type="chain" id="PRO_5037151899" evidence="2">
    <location>
        <begin position="27"/>
        <end position="479"/>
    </location>
</feature>
<dbReference type="RefSeq" id="WP_190930233.1">
    <property type="nucleotide sequence ID" value="NZ_JACXJA010000031.1"/>
</dbReference>
<proteinExistence type="predicted"/>
<keyword evidence="2" id="KW-0732">Signal</keyword>
<protein>
    <submittedName>
        <fullName evidence="4">Copper amine oxidase N-terminal domain-containing protein</fullName>
    </submittedName>
</protein>
<organism evidence="4 5">
    <name type="scientific">Paenibacillus oceani</name>
    <dbReference type="NCBI Taxonomy" id="2772510"/>
    <lineage>
        <taxon>Bacteria</taxon>
        <taxon>Bacillati</taxon>
        <taxon>Bacillota</taxon>
        <taxon>Bacilli</taxon>
        <taxon>Bacillales</taxon>
        <taxon>Paenibacillaceae</taxon>
        <taxon>Paenibacillus</taxon>
    </lineage>
</organism>
<name>A0A927CE86_9BACL</name>
<dbReference type="Pfam" id="PF07833">
    <property type="entry name" value="Cu_amine_oxidN1"/>
    <property type="match status" value="1"/>
</dbReference>
<keyword evidence="5" id="KW-1185">Reference proteome</keyword>
<evidence type="ECO:0000259" key="3">
    <source>
        <dbReference type="Pfam" id="PF07833"/>
    </source>
</evidence>
<evidence type="ECO:0000256" key="2">
    <source>
        <dbReference type="SAM" id="SignalP"/>
    </source>
</evidence>
<dbReference type="Gene3D" id="3.30.457.10">
    <property type="entry name" value="Copper amine oxidase-like, N-terminal domain"/>
    <property type="match status" value="2"/>
</dbReference>
<dbReference type="InterPro" id="IPR012854">
    <property type="entry name" value="Cu_amine_oxidase-like_N"/>
</dbReference>
<evidence type="ECO:0000313" key="4">
    <source>
        <dbReference type="EMBL" id="MBD2864606.1"/>
    </source>
</evidence>
<comment type="caution">
    <text evidence="4">The sequence shown here is derived from an EMBL/GenBank/DDBJ whole genome shotgun (WGS) entry which is preliminary data.</text>
</comment>
<evidence type="ECO:0000313" key="5">
    <source>
        <dbReference type="Proteomes" id="UP000639396"/>
    </source>
</evidence>
<dbReference type="InterPro" id="IPR036582">
    <property type="entry name" value="Mao_N_sf"/>
</dbReference>
<evidence type="ECO:0000256" key="1">
    <source>
        <dbReference type="SAM" id="MobiDB-lite"/>
    </source>
</evidence>
<sequence>MKRKRLVGAICALCLISMLWCGAVSADQAGDRVHWSTAKTFIYEGLHPYTLNWSGDVLDRGGLSLATLKTTTSSKDADIVINQYGAMGAAGILKLAGEKLEEATDRPRSGFTNSVTLEEQALYLIKLHDGQLAKIRIDSLSASKASFSYVTEAKASQSSPAPSTEGGKSQSGPGTTPESSGAGAPKQTTAPDLGEGTRWSDSYEVPVPEQLPYPLKIYLTLDSKEASVHDKRNRNTDYRLHTAPFLLDGRTMVPLRFIGEALGAKVVWGAEDQSITLLNNPGITIQLWINNKQAVVNGNTYELDVAPVIHEESAVIPLRFVSEHLNMFVYFNQGDLLITDTENPYFEIGADLKPPSSAEPESSSAAGTEDASFFYGTWNLWIPGGYAPTSSVTHGDGSRTVTHSYTPGAAGDWIEIREDGTYSWLDLGKTYQGKWAGSGSVITLLGGPMDSDWSMRKESDTEVKIFAWGLEYKGSKASE</sequence>
<feature type="region of interest" description="Disordered" evidence="1">
    <location>
        <begin position="154"/>
        <end position="205"/>
    </location>
</feature>
<dbReference type="AlphaFoldDB" id="A0A927CE86"/>
<feature type="domain" description="Copper amine oxidase-like N-terminal" evidence="3">
    <location>
        <begin position="237"/>
        <end position="334"/>
    </location>
</feature>
<dbReference type="EMBL" id="JACXJA010000031">
    <property type="protein sequence ID" value="MBD2864606.1"/>
    <property type="molecule type" value="Genomic_DNA"/>
</dbReference>
<feature type="compositionally biased region" description="Polar residues" evidence="1">
    <location>
        <begin position="154"/>
        <end position="179"/>
    </location>
</feature>
<gene>
    <name evidence="4" type="ORF">IDH45_21690</name>
</gene>
<accession>A0A927CE86</accession>